<keyword evidence="8" id="KW-1185">Reference proteome</keyword>
<protein>
    <submittedName>
        <fullName evidence="7">NPAS4 protein</fullName>
    </submittedName>
</protein>
<comment type="subcellular location">
    <subcellularLocation>
        <location evidence="1">Nucleus</location>
    </subcellularLocation>
</comment>
<evidence type="ECO:0000313" key="8">
    <source>
        <dbReference type="Proteomes" id="UP000634236"/>
    </source>
</evidence>
<keyword evidence="3" id="KW-0238">DNA-binding</keyword>
<feature type="domain" description="PAS" evidence="6">
    <location>
        <begin position="1"/>
        <end position="37"/>
    </location>
</feature>
<keyword evidence="4" id="KW-0804">Transcription</keyword>
<evidence type="ECO:0000256" key="5">
    <source>
        <dbReference type="ARBA" id="ARBA00023242"/>
    </source>
</evidence>
<organism evidence="7 8">
    <name type="scientific">Vidua chalybeata</name>
    <name type="common">Village indigobird</name>
    <dbReference type="NCBI Taxonomy" id="81927"/>
    <lineage>
        <taxon>Eukaryota</taxon>
        <taxon>Metazoa</taxon>
        <taxon>Chordata</taxon>
        <taxon>Craniata</taxon>
        <taxon>Vertebrata</taxon>
        <taxon>Euteleostomi</taxon>
        <taxon>Archelosauria</taxon>
        <taxon>Archosauria</taxon>
        <taxon>Dinosauria</taxon>
        <taxon>Saurischia</taxon>
        <taxon>Theropoda</taxon>
        <taxon>Coelurosauria</taxon>
        <taxon>Aves</taxon>
        <taxon>Neognathae</taxon>
        <taxon>Neoaves</taxon>
        <taxon>Telluraves</taxon>
        <taxon>Australaves</taxon>
        <taxon>Passeriformes</taxon>
        <taxon>Passeroidea</taxon>
        <taxon>Estrildidae</taxon>
        <taxon>Viduinae</taxon>
        <taxon>Vidua</taxon>
    </lineage>
</organism>
<keyword evidence="5" id="KW-0539">Nucleus</keyword>
<evidence type="ECO:0000256" key="3">
    <source>
        <dbReference type="ARBA" id="ARBA00023125"/>
    </source>
</evidence>
<evidence type="ECO:0000259" key="6">
    <source>
        <dbReference type="PROSITE" id="PS50112"/>
    </source>
</evidence>
<feature type="non-terminal residue" evidence="7">
    <location>
        <position position="1"/>
    </location>
</feature>
<dbReference type="CDD" id="cd00130">
    <property type="entry name" value="PAS"/>
    <property type="match status" value="1"/>
</dbReference>
<dbReference type="InterPro" id="IPR013655">
    <property type="entry name" value="PAS_fold_3"/>
</dbReference>
<dbReference type="Proteomes" id="UP000634236">
    <property type="component" value="Unassembled WGS sequence"/>
</dbReference>
<name>A0A851KBD8_VIDCH</name>
<dbReference type="SUPFAM" id="SSF55785">
    <property type="entry name" value="PYP-like sensor domain (PAS domain)"/>
    <property type="match status" value="1"/>
</dbReference>
<dbReference type="InterPro" id="IPR035965">
    <property type="entry name" value="PAS-like_dom_sf"/>
</dbReference>
<dbReference type="AlphaFoldDB" id="A0A851KBD8"/>
<keyword evidence="2" id="KW-0805">Transcription regulation</keyword>
<dbReference type="PANTHER" id="PTHR23043:SF24">
    <property type="entry name" value="NEURONAL PAS DOMAIN-CONTAINING PROTEIN 4"/>
    <property type="match status" value="1"/>
</dbReference>
<dbReference type="EMBL" id="WBNB01001042">
    <property type="protein sequence ID" value="NXB87606.1"/>
    <property type="molecule type" value="Genomic_DNA"/>
</dbReference>
<dbReference type="InterPro" id="IPR000014">
    <property type="entry name" value="PAS"/>
</dbReference>
<dbReference type="GO" id="GO:0000981">
    <property type="term" value="F:DNA-binding transcription factor activity, RNA polymerase II-specific"/>
    <property type="evidence" value="ECO:0007669"/>
    <property type="project" value="TreeGrafter"/>
</dbReference>
<dbReference type="PANTHER" id="PTHR23043">
    <property type="entry name" value="HYPOXIA-INDUCIBLE FACTOR 1 ALPHA"/>
    <property type="match status" value="1"/>
</dbReference>
<evidence type="ECO:0000256" key="1">
    <source>
        <dbReference type="ARBA" id="ARBA00004123"/>
    </source>
</evidence>
<accession>A0A851KBD8</accession>
<evidence type="ECO:0000256" key="4">
    <source>
        <dbReference type="ARBA" id="ARBA00023163"/>
    </source>
</evidence>
<gene>
    <name evidence="7" type="primary">Npas4_1</name>
    <name evidence="7" type="ORF">VIDCHA_R16804</name>
</gene>
<dbReference type="PROSITE" id="PS50112">
    <property type="entry name" value="PAS"/>
    <property type="match status" value="1"/>
</dbReference>
<dbReference type="GO" id="GO:0000977">
    <property type="term" value="F:RNA polymerase II transcription regulatory region sequence-specific DNA binding"/>
    <property type="evidence" value="ECO:0007669"/>
    <property type="project" value="TreeGrafter"/>
</dbReference>
<evidence type="ECO:0000313" key="7">
    <source>
        <dbReference type="EMBL" id="NXB87606.1"/>
    </source>
</evidence>
<sequence length="182" mass="18402">LGYGRAELLGRSWYRLLHPEDLGHVARQHLRLAGAGPEARGELVTRLQRKDGLGWTWVYARLRPEGPALLAHNFVISEAEAWCLRQQLAAEAPPGPPEPFGPCLDFPGGDLGPGLDLGVGPGLGDDVGAVGLAVSVGHGLGHGAAATAEPGLGATIGHGLGAALGSGVEPGLGAGIGHGLGH</sequence>
<dbReference type="Gene3D" id="3.30.450.20">
    <property type="entry name" value="PAS domain"/>
    <property type="match status" value="1"/>
</dbReference>
<dbReference type="GO" id="GO:0005634">
    <property type="term" value="C:nucleus"/>
    <property type="evidence" value="ECO:0007669"/>
    <property type="project" value="UniProtKB-SubCell"/>
</dbReference>
<comment type="caution">
    <text evidence="7">The sequence shown here is derived from an EMBL/GenBank/DDBJ whole genome shotgun (WGS) entry which is preliminary data.</text>
</comment>
<reference evidence="7" key="1">
    <citation type="submission" date="2019-09" db="EMBL/GenBank/DDBJ databases">
        <title>Bird 10,000 Genomes (B10K) Project - Family phase.</title>
        <authorList>
            <person name="Zhang G."/>
        </authorList>
    </citation>
    <scope>NUCLEOTIDE SEQUENCE</scope>
    <source>
        <strain evidence="7">OUT-0048</strain>
        <tissue evidence="7">Muscle</tissue>
    </source>
</reference>
<dbReference type="Pfam" id="PF08447">
    <property type="entry name" value="PAS_3"/>
    <property type="match status" value="1"/>
</dbReference>
<feature type="non-terminal residue" evidence="7">
    <location>
        <position position="182"/>
    </location>
</feature>
<evidence type="ECO:0000256" key="2">
    <source>
        <dbReference type="ARBA" id="ARBA00023015"/>
    </source>
</evidence>
<proteinExistence type="predicted"/>